<proteinExistence type="predicted"/>
<dbReference type="Pfam" id="PF00407">
    <property type="entry name" value="Bet_v_1"/>
    <property type="match status" value="1"/>
</dbReference>
<sequence length="157" mass="17767">MGLTGKLIAQLEFKAGGDVFHEFFRHKPHQLADACVGKVHACDLVEGEFGNAGCVVFFKYSQDGKEQSAKMVLDTIDEEKKSLVVKVLEGDVMQFYKSFTITVHVETKDGIDHVTWTLEYEMKSEDVPHPISWLAYYIDITVDVETHHLGKSKMFIP</sequence>
<dbReference type="InterPro" id="IPR023393">
    <property type="entry name" value="START-like_dom_sf"/>
</dbReference>
<dbReference type="InterPro" id="IPR051761">
    <property type="entry name" value="MLP-like_ligand-binding"/>
</dbReference>
<evidence type="ECO:0000313" key="3">
    <source>
        <dbReference type="Proteomes" id="UP000834106"/>
    </source>
</evidence>
<keyword evidence="3" id="KW-1185">Reference proteome</keyword>
<dbReference type="AlphaFoldDB" id="A0AAD1Z274"/>
<dbReference type="GO" id="GO:0006952">
    <property type="term" value="P:defense response"/>
    <property type="evidence" value="ECO:0007669"/>
    <property type="project" value="InterPro"/>
</dbReference>
<dbReference type="InterPro" id="IPR000916">
    <property type="entry name" value="Bet_v_I/MLP"/>
</dbReference>
<evidence type="ECO:0000313" key="2">
    <source>
        <dbReference type="EMBL" id="CAI9758992.1"/>
    </source>
</evidence>
<dbReference type="Gene3D" id="3.30.530.20">
    <property type="match status" value="1"/>
</dbReference>
<evidence type="ECO:0000259" key="1">
    <source>
        <dbReference type="SMART" id="SM01037"/>
    </source>
</evidence>
<dbReference type="SUPFAM" id="SSF55961">
    <property type="entry name" value="Bet v1-like"/>
    <property type="match status" value="1"/>
</dbReference>
<protein>
    <recommendedName>
        <fullName evidence="1">Bet v I/Major latex protein domain-containing protein</fullName>
    </recommendedName>
</protein>
<name>A0AAD1Z274_9LAMI</name>
<reference evidence="2" key="1">
    <citation type="submission" date="2023-05" db="EMBL/GenBank/DDBJ databases">
        <authorList>
            <person name="Huff M."/>
        </authorList>
    </citation>
    <scope>NUCLEOTIDE SEQUENCE</scope>
</reference>
<dbReference type="Proteomes" id="UP000834106">
    <property type="component" value="Chromosome 4"/>
</dbReference>
<feature type="domain" description="Bet v I/Major latex protein" evidence="1">
    <location>
        <begin position="2"/>
        <end position="151"/>
    </location>
</feature>
<organism evidence="2 3">
    <name type="scientific">Fraxinus pennsylvanica</name>
    <dbReference type="NCBI Taxonomy" id="56036"/>
    <lineage>
        <taxon>Eukaryota</taxon>
        <taxon>Viridiplantae</taxon>
        <taxon>Streptophyta</taxon>
        <taxon>Embryophyta</taxon>
        <taxon>Tracheophyta</taxon>
        <taxon>Spermatophyta</taxon>
        <taxon>Magnoliopsida</taxon>
        <taxon>eudicotyledons</taxon>
        <taxon>Gunneridae</taxon>
        <taxon>Pentapetalae</taxon>
        <taxon>asterids</taxon>
        <taxon>lamiids</taxon>
        <taxon>Lamiales</taxon>
        <taxon>Oleaceae</taxon>
        <taxon>Oleeae</taxon>
        <taxon>Fraxinus</taxon>
    </lineage>
</organism>
<dbReference type="SMART" id="SM01037">
    <property type="entry name" value="Bet_v_1"/>
    <property type="match status" value="1"/>
</dbReference>
<dbReference type="PANTHER" id="PTHR31907">
    <property type="entry name" value="MLP-LIKE PROTEIN 423"/>
    <property type="match status" value="1"/>
</dbReference>
<gene>
    <name evidence="2" type="ORF">FPE_LOCUS6422</name>
</gene>
<dbReference type="EMBL" id="OU503039">
    <property type="protein sequence ID" value="CAI9758992.1"/>
    <property type="molecule type" value="Genomic_DNA"/>
</dbReference>
<accession>A0AAD1Z274</accession>